<name>A0A9P8HUI9_9HYPO</name>
<protein>
    <submittedName>
        <fullName evidence="2">Uncharacterized protein</fullName>
    </submittedName>
</protein>
<reference evidence="2 3" key="1">
    <citation type="submission" date="2021-08" db="EMBL/GenBank/DDBJ databases">
        <title>The highly contiguous genome resource for Trichoderma semiorbis FJ059, a fungal antagonistic to plant pathogens.</title>
        <authorList>
            <person name="Liu T."/>
        </authorList>
    </citation>
    <scope>NUCLEOTIDE SEQUENCE [LARGE SCALE GENOMIC DNA]</scope>
    <source>
        <strain evidence="2 3">FJ059</strain>
    </source>
</reference>
<evidence type="ECO:0000313" key="2">
    <source>
        <dbReference type="EMBL" id="KAH0529021.1"/>
    </source>
</evidence>
<feature type="compositionally biased region" description="Polar residues" evidence="1">
    <location>
        <begin position="93"/>
        <end position="104"/>
    </location>
</feature>
<comment type="caution">
    <text evidence="2">The sequence shown here is derived from an EMBL/GenBank/DDBJ whole genome shotgun (WGS) entry which is preliminary data.</text>
</comment>
<feature type="region of interest" description="Disordered" evidence="1">
    <location>
        <begin position="1"/>
        <end position="105"/>
    </location>
</feature>
<dbReference type="AlphaFoldDB" id="A0A9P8HUI9"/>
<feature type="compositionally biased region" description="Basic and acidic residues" evidence="1">
    <location>
        <begin position="16"/>
        <end position="29"/>
    </location>
</feature>
<keyword evidence="3" id="KW-1185">Reference proteome</keyword>
<evidence type="ECO:0000256" key="1">
    <source>
        <dbReference type="SAM" id="MobiDB-lite"/>
    </source>
</evidence>
<proteinExistence type="predicted"/>
<dbReference type="EMBL" id="JAIMJC010000002">
    <property type="protein sequence ID" value="KAH0529021.1"/>
    <property type="molecule type" value="Genomic_DNA"/>
</dbReference>
<feature type="region of interest" description="Disordered" evidence="1">
    <location>
        <begin position="131"/>
        <end position="167"/>
    </location>
</feature>
<accession>A0A9P8HUI9</accession>
<dbReference type="Proteomes" id="UP000826573">
    <property type="component" value="Unassembled WGS sequence"/>
</dbReference>
<organism evidence="2 3">
    <name type="scientific">Trichoderma semiorbis</name>
    <dbReference type="NCBI Taxonomy" id="1491008"/>
    <lineage>
        <taxon>Eukaryota</taxon>
        <taxon>Fungi</taxon>
        <taxon>Dikarya</taxon>
        <taxon>Ascomycota</taxon>
        <taxon>Pezizomycotina</taxon>
        <taxon>Sordariomycetes</taxon>
        <taxon>Hypocreomycetidae</taxon>
        <taxon>Hypocreales</taxon>
        <taxon>Hypocreaceae</taxon>
        <taxon>Trichoderma</taxon>
    </lineage>
</organism>
<evidence type="ECO:0000313" key="3">
    <source>
        <dbReference type="Proteomes" id="UP000826573"/>
    </source>
</evidence>
<sequence>MPRQNKRQTQLPGQKRISDFFGKADDKPADTPSGVKRAIVDEPAEPNKKQMTMSCSDTGEGLASVSEYLFAPSPPSPSYETKTNTRLPKEALTSPSDETKTNTCLPKEALTSPSKKAMTTLESFRVIPSSQDELDDEEMSFETSTDGTLVSPMSVEKSSAGEQDSSSISMIDDHDVDADTLLIEDDEFIPFEDDEAEDENIAAFEIAAEDKSVAQSNNEAVCSIFELAHKKSTVQSADINAERWVKEYDESHPVDKNDEDLQRFEGNFSRFIEGIIRWASDDIAGTDWYKQPRASREMTFGFHAIFCRAAANPAELVSICLDGMPRQVRKVLGKKDLSEIDLLDLPLVPSRCKHRLVYVDVATRFHQDQIRLVTKNNGYGNKPYKAIKPTCDLKEALQTKLYVGSSVNKMGSYYRIQEHEAFANGYFKSKASMHYTEVSQPNVLTNFRLLGVWQNPHANKSYEGQDNGRWIAPMVEGLIMAYLGLYTKANKPSIMPWIFSPSSYELSAGVLEFYPRVHSWGLFQLMNSDSSLLMVSSRRTTAELATTIGADMARSGQEKALQQVDGVMKVTSMPSIGLGLGTAMIENVRTLGVECPSTLLLTCMALKTASNVCDATASPCYTMKTMLR</sequence>
<gene>
    <name evidence="2" type="ORF">TsFJ059_003823</name>
</gene>